<organism evidence="2 3">
    <name type="scientific">Fuerstiella marisgermanici</name>
    <dbReference type="NCBI Taxonomy" id="1891926"/>
    <lineage>
        <taxon>Bacteria</taxon>
        <taxon>Pseudomonadati</taxon>
        <taxon>Planctomycetota</taxon>
        <taxon>Planctomycetia</taxon>
        <taxon>Planctomycetales</taxon>
        <taxon>Planctomycetaceae</taxon>
        <taxon>Fuerstiella</taxon>
    </lineage>
</organism>
<dbReference type="Proteomes" id="UP000187735">
    <property type="component" value="Chromosome"/>
</dbReference>
<dbReference type="KEGG" id="fmr:Fuma_02437"/>
<feature type="transmembrane region" description="Helical" evidence="1">
    <location>
        <begin position="23"/>
        <end position="44"/>
    </location>
</feature>
<dbReference type="AlphaFoldDB" id="A0A1P8WFH9"/>
<protein>
    <submittedName>
        <fullName evidence="2">Type IV pilus modification protein PilV</fullName>
    </submittedName>
</protein>
<keyword evidence="3" id="KW-1185">Reference proteome</keyword>
<sequence length="439" mass="47558">MQANSIPTKAFQGKRLGVTLTEVLMSLMIMAIGVTSVITLFPIATLKSAQATKRTNAAILKYNVEAQLDVQPSLIFDPDGDGNLTEHYRGGQRNYIVDPNGYFSIFEYSNDLGFTNDTTLADSFGHDNGNGPSGFPRFDGGIASSLGINLNPATLTDDQRRALRITAQEITSLGDAWDTQFEFILENGFAGATGSPLIIANGGVAGLRIPQEVVPDAAALQLVPTSATETPGGIIRDPERSRIVLFTADGEYSQSYPLLEIASNLDATWSEAVVNFDYNKDGYIEPRTLPREFRVDTSGNGVPDTVAVGKVLIQTRRPVDFSWFLTVRRAPDGVARGVDVVVRFGGEPRYADEIIYAATAPSFPTDYVLITSTVAEPPLKKGGFVFDMTAAKWHRIREYHETSAGVYRVTLEHPAATFGTSAMVIPGIVDVYPMGSRSL</sequence>
<dbReference type="OrthoDB" id="208408at2"/>
<keyword evidence="1" id="KW-1133">Transmembrane helix</keyword>
<dbReference type="STRING" id="1891926.Fuma_02437"/>
<dbReference type="RefSeq" id="WP_077024392.1">
    <property type="nucleotide sequence ID" value="NZ_CP017641.1"/>
</dbReference>
<name>A0A1P8WFH9_9PLAN</name>
<keyword evidence="1" id="KW-0812">Transmembrane</keyword>
<proteinExistence type="predicted"/>
<evidence type="ECO:0000313" key="2">
    <source>
        <dbReference type="EMBL" id="APZ92825.1"/>
    </source>
</evidence>
<reference evidence="2 3" key="1">
    <citation type="journal article" date="2016" name="Front. Microbiol.">
        <title>Fuerstia marisgermanicae gen. nov., sp. nov., an Unusual Member of the Phylum Planctomycetes from the German Wadden Sea.</title>
        <authorList>
            <person name="Kohn T."/>
            <person name="Heuer A."/>
            <person name="Jogler M."/>
            <person name="Vollmers J."/>
            <person name="Boedeker C."/>
            <person name="Bunk B."/>
            <person name="Rast P."/>
            <person name="Borchert D."/>
            <person name="Glockner I."/>
            <person name="Freese H.M."/>
            <person name="Klenk H.P."/>
            <person name="Overmann J."/>
            <person name="Kaster A.K."/>
            <person name="Rohde M."/>
            <person name="Wiegand S."/>
            <person name="Jogler C."/>
        </authorList>
    </citation>
    <scope>NUCLEOTIDE SEQUENCE [LARGE SCALE GENOMIC DNA]</scope>
    <source>
        <strain evidence="2 3">NH11</strain>
    </source>
</reference>
<evidence type="ECO:0000256" key="1">
    <source>
        <dbReference type="SAM" id="Phobius"/>
    </source>
</evidence>
<gene>
    <name evidence="2" type="ORF">Fuma_02437</name>
</gene>
<keyword evidence="1" id="KW-0472">Membrane</keyword>
<accession>A0A1P8WFH9</accession>
<evidence type="ECO:0000313" key="3">
    <source>
        <dbReference type="Proteomes" id="UP000187735"/>
    </source>
</evidence>
<dbReference type="EMBL" id="CP017641">
    <property type="protein sequence ID" value="APZ92825.1"/>
    <property type="molecule type" value="Genomic_DNA"/>
</dbReference>